<keyword evidence="2" id="KW-1185">Reference proteome</keyword>
<sequence>MDFLKLKNTDCFIPYISSKLNCLVLRTRVTIPILQLLFGSKRGMNMVETIFSPTTRACLPLSESMLSALGLSKIRNGNSVSCLTHFVEFGSPASFYQQSYTGHLIA</sequence>
<evidence type="ECO:0000313" key="2">
    <source>
        <dbReference type="Proteomes" id="UP000179786"/>
    </source>
</evidence>
<name>A0A1S1MT37_9GAMM</name>
<dbReference type="EMBL" id="MKJU01000035">
    <property type="protein sequence ID" value="OHU87076.1"/>
    <property type="molecule type" value="Genomic_DNA"/>
</dbReference>
<proteinExistence type="predicted"/>
<organism evidence="1 2">
    <name type="scientific">Pseudoalteromonas amylolytica</name>
    <dbReference type="NCBI Taxonomy" id="1859457"/>
    <lineage>
        <taxon>Bacteria</taxon>
        <taxon>Pseudomonadati</taxon>
        <taxon>Pseudomonadota</taxon>
        <taxon>Gammaproteobacteria</taxon>
        <taxon>Alteromonadales</taxon>
        <taxon>Pseudoalteromonadaceae</taxon>
        <taxon>Pseudoalteromonas</taxon>
    </lineage>
</organism>
<reference evidence="1 2" key="1">
    <citation type="submission" date="2016-09" db="EMBL/GenBank/DDBJ databases">
        <title>Pseudoalteromonas amylolytica sp. nov., isolated from the surface seawater.</title>
        <authorList>
            <person name="Wu Y.-H."/>
            <person name="Cheng H."/>
            <person name="Jin X.-B."/>
            <person name="Wang C.-S."/>
            <person name="Xu X.-W."/>
        </authorList>
    </citation>
    <scope>NUCLEOTIDE SEQUENCE [LARGE SCALE GENOMIC DNA]</scope>
    <source>
        <strain evidence="1 2">JW1</strain>
    </source>
</reference>
<accession>A0A1S1MT37</accession>
<evidence type="ECO:0000313" key="1">
    <source>
        <dbReference type="EMBL" id="OHU87076.1"/>
    </source>
</evidence>
<dbReference type="AlphaFoldDB" id="A0A1S1MT37"/>
<comment type="caution">
    <text evidence="1">The sequence shown here is derived from an EMBL/GenBank/DDBJ whole genome shotgun (WGS) entry which is preliminary data.</text>
</comment>
<gene>
    <name evidence="1" type="ORF">BET10_00210</name>
</gene>
<protein>
    <submittedName>
        <fullName evidence="1">Uncharacterized protein</fullName>
    </submittedName>
</protein>
<dbReference type="Proteomes" id="UP000179786">
    <property type="component" value="Unassembled WGS sequence"/>
</dbReference>